<feature type="region of interest" description="Disordered" evidence="1">
    <location>
        <begin position="1050"/>
        <end position="1110"/>
    </location>
</feature>
<feature type="compositionally biased region" description="Acidic residues" evidence="1">
    <location>
        <begin position="1271"/>
        <end position="1292"/>
    </location>
</feature>
<feature type="compositionally biased region" description="Polar residues" evidence="1">
    <location>
        <begin position="1195"/>
        <end position="1207"/>
    </location>
</feature>
<feature type="compositionally biased region" description="Acidic residues" evidence="1">
    <location>
        <begin position="119"/>
        <end position="132"/>
    </location>
</feature>
<feature type="compositionally biased region" description="Low complexity" evidence="1">
    <location>
        <begin position="1400"/>
        <end position="1420"/>
    </location>
</feature>
<proteinExistence type="predicted"/>
<accession>A0AAV5SL65</accession>
<feature type="compositionally biased region" description="Basic and acidic residues" evidence="1">
    <location>
        <begin position="1342"/>
        <end position="1351"/>
    </location>
</feature>
<dbReference type="EMBL" id="BTSX01000001">
    <property type="protein sequence ID" value="GMS80880.1"/>
    <property type="molecule type" value="Genomic_DNA"/>
</dbReference>
<evidence type="ECO:0000256" key="1">
    <source>
        <dbReference type="SAM" id="MobiDB-lite"/>
    </source>
</evidence>
<protein>
    <submittedName>
        <fullName evidence="2">Uncharacterized protein</fullName>
    </submittedName>
</protein>
<dbReference type="Proteomes" id="UP001432027">
    <property type="component" value="Unassembled WGS sequence"/>
</dbReference>
<feature type="region of interest" description="Disordered" evidence="1">
    <location>
        <begin position="1179"/>
        <end position="1434"/>
    </location>
</feature>
<feature type="compositionally biased region" description="Basic and acidic residues" evidence="1">
    <location>
        <begin position="1245"/>
        <end position="1258"/>
    </location>
</feature>
<sequence>SKFIVRARLVPSPIMALVQTCDVDEDEASYFLTAVDDQTITKSLYNANGKCGDVGVSATKDVVTKCDFSTRGEPVPVSFRVGHGGPSGYSKQAVVVDMDAICYKNNRYGIVVATNIPSNEDDVPETGGEDDASASKKDKARHYNPVGLYVENYMGEFKLQRRIKVYGEITCMRVLVSPVDMPSQRPFLSAKIAAWPNIVAIGCQRSSCFLGQFSDFDPEKREHWKGEVIEVAATTDALKSLVGTNGRFNYHCGGASSWFPKDDEHVSAVSYIPCYAVVLVGLSNGCIVMVPLDGKSCISCLTVPYSTRINHLVVLEPEFDPAGGFYIFSARERPQVTHKNAMLVVFSHKISRAPDGDGGYEYQDMNSVMMPMRDGAYWLNVHGVVKKRKRREADTSNDCSAENSQLPDGLNTTQHMYSDGMERTLLFYSYITLTGQMKGGLFDLNSFYSRRCATQQVRFDEYGQDPICSQYTLTVPSRNTGTPLFRAKDISWVHCQNITRYTSPLFDREPLFQPMAAALSLTIHVFGKYAYAATVDSLQYTVLDRIARSLPVSLSQPDFALALLERTGLVLAPTTKRERLRMEERPATERVPSELDKIMRAIVSDIYTRRQLLKFIEECKDRKQLLHVGRWMFNELREMVVRMDESIAPLFDAVAPEGLSKDAQEIRQYCPDFFEFAELVFWKVRGRGQELGNDTPRLRWVRKAHALMAFDLRLFLFSVKWFTMKLPMSEGWTTDLLDEVAEINHERSERARRESHPLFLDALLTRLHDKTMEDPLWDGLVEPAQWYPPTRFHLLSLLRQNEPALADRAALVFYYLLDAEEAVRREEQRSQEHKRGYPVKDSLVHSFLIWEAGKMVDRQGCEGVRERWEADWKGRPAKENRAGGNGQQAVAATSRLTEAEKDELTTLFKAPFRKLQRVDEDRMKVLLNKQDFGIYRFNVYLIKKGRFPEVEDLPVPGPNEPFPHVVVAEYAKYKALALAQKAQLPPPTFSNAFACPYVITKADPKPAAHSPDTTANASRIVRTGHVTIRGKTPKKLNIFKRLTTGTAAAAAAAQCTPPSRSAQDEASTEREMARINALLKTPSMRFRNQQEALDEEEEREGRENDSDMAPDEMARVREALRTPRSRATAVAARAAAAAGEGTPEGAHRPAMTVPTSILKSARKESRLPQSVTKSKLRFAQVFEEKSISPRERDNSASSIASMSQPNFDDSFDDEHVLSKSSVEGSSASALNTTTRLEREIEEEELAAKRRRDEAHEVSMESDDLPQLSSGGEEEEEVTDEGGEERMEEEEEGSSAAAGGGATFQIYHNSDAAAASTDDEAEVAFVQEDDHSAAAAAVDAAGDEPKEGQELAKEDEEARDEEKEEDEMVGGLEDEKDEGSKSPVGSREEPDDKEEEEEHAAPAAACPTPPTTAAADAFATPATPPTPAAAATSNETFTVVANATFVVDVREDVGGEEEEVEAAAAADAAGEEEEAAAIEEEQQQPAAAEAAAPTPPEEQMEEEEAIEPNLSCAATPENEEEKEEEREDEEEEEEEGPPPPAVAAGDEAAAVVDEEEEKEAEEKENVSRAATPVNGEEEEEREEEQQEEEEAAAPAAAPAAATRPPPPRPKPRTVFPNRIEPISLGLRSYIYMEDGVEKSFEEQRDTDSDEDGEHGAKPILARLPPPPASPRRSSSRLQQHRGGEEAAAATTPPAAVATAGSSATRKRGASRSRKDVAGPSTSSPRGKKERRDEEEEKEK</sequence>
<name>A0AAV5SL65_9BILA</name>
<feature type="region of interest" description="Disordered" evidence="1">
    <location>
        <begin position="1449"/>
        <end position="1738"/>
    </location>
</feature>
<feature type="compositionally biased region" description="Low complexity" evidence="1">
    <location>
        <begin position="1218"/>
        <end position="1234"/>
    </location>
</feature>
<feature type="compositionally biased region" description="Acidic residues" evidence="1">
    <location>
        <begin position="1352"/>
        <end position="1376"/>
    </location>
</feature>
<keyword evidence="3" id="KW-1185">Reference proteome</keyword>
<feature type="compositionally biased region" description="Basic and acidic residues" evidence="1">
    <location>
        <begin position="1634"/>
        <end position="1645"/>
    </location>
</feature>
<comment type="caution">
    <text evidence="2">The sequence shown here is derived from an EMBL/GenBank/DDBJ whole genome shotgun (WGS) entry which is preliminary data.</text>
</comment>
<feature type="region of interest" description="Disordered" evidence="1">
    <location>
        <begin position="119"/>
        <end position="139"/>
    </location>
</feature>
<feature type="compositionally biased region" description="Polar residues" evidence="1">
    <location>
        <begin position="1056"/>
        <end position="1065"/>
    </location>
</feature>
<gene>
    <name evidence="2" type="ORF">PENTCL1PPCAC_3055</name>
</gene>
<feature type="non-terminal residue" evidence="2">
    <location>
        <position position="1"/>
    </location>
</feature>
<feature type="compositionally biased region" description="Acidic residues" evidence="1">
    <location>
        <begin position="1516"/>
        <end position="1535"/>
    </location>
</feature>
<feature type="compositionally biased region" description="Polar residues" evidence="1">
    <location>
        <begin position="396"/>
        <end position="411"/>
    </location>
</feature>
<feature type="compositionally biased region" description="Low complexity" evidence="1">
    <location>
        <begin position="1591"/>
        <end position="1601"/>
    </location>
</feature>
<feature type="compositionally biased region" description="Acidic residues" evidence="1">
    <location>
        <begin position="1574"/>
        <end position="1590"/>
    </location>
</feature>
<feature type="region of interest" description="Disordered" evidence="1">
    <location>
        <begin position="389"/>
        <end position="411"/>
    </location>
</feature>
<feature type="compositionally biased region" description="Low complexity" evidence="1">
    <location>
        <begin position="1541"/>
        <end position="1550"/>
    </location>
</feature>
<feature type="compositionally biased region" description="Low complexity" evidence="1">
    <location>
        <begin position="1684"/>
        <end position="1702"/>
    </location>
</feature>
<feature type="non-terminal residue" evidence="2">
    <location>
        <position position="1738"/>
    </location>
</feature>
<feature type="compositionally biased region" description="Basic and acidic residues" evidence="1">
    <location>
        <begin position="1182"/>
        <end position="1194"/>
    </location>
</feature>
<feature type="compositionally biased region" description="Acidic residues" evidence="1">
    <location>
        <begin position="1468"/>
        <end position="1481"/>
    </location>
</feature>
<feature type="compositionally biased region" description="Low complexity" evidence="1">
    <location>
        <begin position="1482"/>
        <end position="1491"/>
    </location>
</feature>
<organism evidence="2 3">
    <name type="scientific">Pristionchus entomophagus</name>
    <dbReference type="NCBI Taxonomy" id="358040"/>
    <lineage>
        <taxon>Eukaryota</taxon>
        <taxon>Metazoa</taxon>
        <taxon>Ecdysozoa</taxon>
        <taxon>Nematoda</taxon>
        <taxon>Chromadorea</taxon>
        <taxon>Rhabditida</taxon>
        <taxon>Rhabditina</taxon>
        <taxon>Diplogasteromorpha</taxon>
        <taxon>Diplogasteroidea</taxon>
        <taxon>Neodiplogasteridae</taxon>
        <taxon>Pristionchus</taxon>
    </lineage>
</organism>
<evidence type="ECO:0000313" key="3">
    <source>
        <dbReference type="Proteomes" id="UP001432027"/>
    </source>
</evidence>
<evidence type="ECO:0000313" key="2">
    <source>
        <dbReference type="EMBL" id="GMS80880.1"/>
    </source>
</evidence>
<reference evidence="2" key="1">
    <citation type="submission" date="2023-10" db="EMBL/GenBank/DDBJ databases">
        <title>Genome assembly of Pristionchus species.</title>
        <authorList>
            <person name="Yoshida K."/>
            <person name="Sommer R.J."/>
        </authorList>
    </citation>
    <scope>NUCLEOTIDE SEQUENCE</scope>
    <source>
        <strain evidence="2">RS0144</strain>
    </source>
</reference>
<feature type="compositionally biased region" description="Acidic residues" evidence="1">
    <location>
        <begin position="1388"/>
        <end position="1397"/>
    </location>
</feature>